<dbReference type="AlphaFoldDB" id="A0A133PD10"/>
<reference evidence="3" key="1">
    <citation type="submission" date="2016-01" db="EMBL/GenBank/DDBJ databases">
        <authorList>
            <person name="Mitreva M."/>
            <person name="Pepin K.H."/>
            <person name="Mihindukulasuriya K.A."/>
            <person name="Fulton R."/>
            <person name="Fronick C."/>
            <person name="O'Laughlin M."/>
            <person name="Miner T."/>
            <person name="Herter B."/>
            <person name="Rosa B.A."/>
            <person name="Cordes M."/>
            <person name="Tomlinson C."/>
            <person name="Wollam A."/>
            <person name="Palsikar V.B."/>
            <person name="Mardis E.R."/>
            <person name="Wilson R.K."/>
        </authorList>
    </citation>
    <scope>NUCLEOTIDE SEQUENCE [LARGE SCALE GENOMIC DNA]</scope>
    <source>
        <strain evidence="3">MJR7757B</strain>
    </source>
</reference>
<evidence type="ECO:0000313" key="3">
    <source>
        <dbReference type="Proteomes" id="UP000070401"/>
    </source>
</evidence>
<organism evidence="2 3">
    <name type="scientific">Fusobacterium nucleatum</name>
    <dbReference type="NCBI Taxonomy" id="851"/>
    <lineage>
        <taxon>Bacteria</taxon>
        <taxon>Fusobacteriati</taxon>
        <taxon>Fusobacteriota</taxon>
        <taxon>Fusobacteriia</taxon>
        <taxon>Fusobacteriales</taxon>
        <taxon>Fusobacteriaceae</taxon>
        <taxon>Fusobacterium</taxon>
    </lineage>
</organism>
<sequence>DVKIDKDGNVMYTMIPVPEEKRVFKLPPFPLPEEEKNPQLPPMDPPKQETQKERWEREERDRREQKERDNERSKPNGIPLQQERPVTIIYTKSDGKKFDGKYKPSPKHDPKTGYPGASKSNIPDIETGQELLEDSYGSSKVKQRYVWYRGRLVEFQPGNDGTWHDYTVDGNEVPIDVLRQMRDDGIITNSEYQKLKKGKK</sequence>
<feature type="non-terminal residue" evidence="2">
    <location>
        <position position="1"/>
    </location>
</feature>
<dbReference type="RefSeq" id="WP_261787719.1">
    <property type="nucleotide sequence ID" value="NZ_KQ956614.1"/>
</dbReference>
<gene>
    <name evidence="2" type="ORF">HMPREF3221_00129</name>
</gene>
<dbReference type="Proteomes" id="UP000070401">
    <property type="component" value="Unassembled WGS sequence"/>
</dbReference>
<evidence type="ECO:0000313" key="2">
    <source>
        <dbReference type="EMBL" id="KXA26401.1"/>
    </source>
</evidence>
<feature type="region of interest" description="Disordered" evidence="1">
    <location>
        <begin position="18"/>
        <end position="125"/>
    </location>
</feature>
<comment type="caution">
    <text evidence="2">The sequence shown here is derived from an EMBL/GenBank/DDBJ whole genome shotgun (WGS) entry which is preliminary data.</text>
</comment>
<name>A0A133PD10_FUSNU</name>
<keyword evidence="3" id="KW-1185">Reference proteome</keyword>
<proteinExistence type="predicted"/>
<dbReference type="EMBL" id="LRPY01000013">
    <property type="protein sequence ID" value="KXA26401.1"/>
    <property type="molecule type" value="Genomic_DNA"/>
</dbReference>
<dbReference type="PATRIC" id="fig|851.8.peg.127"/>
<feature type="compositionally biased region" description="Basic and acidic residues" evidence="1">
    <location>
        <begin position="93"/>
        <end position="111"/>
    </location>
</feature>
<protein>
    <submittedName>
        <fullName evidence="2">Uncharacterized protein</fullName>
    </submittedName>
</protein>
<accession>A0A133PD10</accession>
<feature type="compositionally biased region" description="Basic and acidic residues" evidence="1">
    <location>
        <begin position="46"/>
        <end position="74"/>
    </location>
</feature>
<evidence type="ECO:0000256" key="1">
    <source>
        <dbReference type="SAM" id="MobiDB-lite"/>
    </source>
</evidence>